<dbReference type="Pfam" id="PF15869">
    <property type="entry name" value="TolB_like"/>
    <property type="match status" value="1"/>
</dbReference>
<protein>
    <recommendedName>
        <fullName evidence="3">6-bladed beta-propeller</fullName>
    </recommendedName>
</protein>
<name>A0A2H3P3D5_9BACT</name>
<organism evidence="1 2">
    <name type="scientific">Longimonas halophila</name>
    <dbReference type="NCBI Taxonomy" id="1469170"/>
    <lineage>
        <taxon>Bacteria</taxon>
        <taxon>Pseudomonadati</taxon>
        <taxon>Rhodothermota</taxon>
        <taxon>Rhodothermia</taxon>
        <taxon>Rhodothermales</taxon>
        <taxon>Salisaetaceae</taxon>
        <taxon>Longimonas</taxon>
    </lineage>
</organism>
<proteinExistence type="predicted"/>
<sequence>MQKGRAMNCLSLLFFRLLLMLSKIITTRSKSMIVQSRQLHRPILALLCLSLIIGCQENRSESSTEQGIRTSRTAAIRYATDDVIQLDGERLSESDVLGRPHAIERVGDYLLVADFSGNPFAHILRAEDGTYVSSIEGRGEGPGEFQSIWSFDVGTNAAGDAWIYDMTSLRLTRINVPDYVEGAHALGDSLISFDIGFTLTAPHWLGDSLVVSPGFLNEEGRLAYLAPDQGTLHHVAGPSLPEHDGVPEAVRQHAYHAYMTTSPDRSSLALATRYADRVEIYDAEGDLKYIVEGPGEKKPVFEVATYRGEPTMQTTDQTWSGYLDIAADSSRIYALYAGKSRNETLSGAGSRVHVLSWTGELVGVYELDAPVQGIALGDRSRTLYATQIAPRPAIVQYDLAGLDETS</sequence>
<dbReference type="OrthoDB" id="821257at2"/>
<dbReference type="SUPFAM" id="SSF50969">
    <property type="entry name" value="YVTN repeat-like/Quinoprotein amine dehydrogenase"/>
    <property type="match status" value="1"/>
</dbReference>
<dbReference type="InterPro" id="IPR011044">
    <property type="entry name" value="Quino_amine_DH_bsu"/>
</dbReference>
<evidence type="ECO:0008006" key="3">
    <source>
        <dbReference type="Google" id="ProtNLM"/>
    </source>
</evidence>
<dbReference type="Proteomes" id="UP000221024">
    <property type="component" value="Unassembled WGS sequence"/>
</dbReference>
<dbReference type="AlphaFoldDB" id="A0A2H3P3D5"/>
<gene>
    <name evidence="1" type="ORF">CRI93_03275</name>
</gene>
<comment type="caution">
    <text evidence="1">The sequence shown here is derived from an EMBL/GenBank/DDBJ whole genome shotgun (WGS) entry which is preliminary data.</text>
</comment>
<evidence type="ECO:0000313" key="1">
    <source>
        <dbReference type="EMBL" id="PEN08792.1"/>
    </source>
</evidence>
<accession>A0A2H3P3D5</accession>
<reference evidence="1 2" key="1">
    <citation type="submission" date="2017-10" db="EMBL/GenBank/DDBJ databases">
        <title>Draft genome of Longimonas halophila.</title>
        <authorList>
            <person name="Goh K.M."/>
            <person name="Shamsir M.S."/>
            <person name="Lim S.W."/>
        </authorList>
    </citation>
    <scope>NUCLEOTIDE SEQUENCE [LARGE SCALE GENOMIC DNA]</scope>
    <source>
        <strain evidence="1 2">KCTC 42399</strain>
    </source>
</reference>
<evidence type="ECO:0000313" key="2">
    <source>
        <dbReference type="Proteomes" id="UP000221024"/>
    </source>
</evidence>
<keyword evidence="2" id="KW-1185">Reference proteome</keyword>
<dbReference type="EMBL" id="PDEP01000002">
    <property type="protein sequence ID" value="PEN08792.1"/>
    <property type="molecule type" value="Genomic_DNA"/>
</dbReference>